<feature type="compositionally biased region" description="Low complexity" evidence="4">
    <location>
        <begin position="1071"/>
        <end position="1080"/>
    </location>
</feature>
<dbReference type="InterPro" id="IPR000834">
    <property type="entry name" value="Peptidase_M14"/>
</dbReference>
<feature type="compositionally biased region" description="Polar residues" evidence="4">
    <location>
        <begin position="948"/>
        <end position="966"/>
    </location>
</feature>
<feature type="compositionally biased region" description="Basic and acidic residues" evidence="4">
    <location>
        <begin position="1002"/>
        <end position="1013"/>
    </location>
</feature>
<feature type="active site" description="Proton donor/acceptor" evidence="3">
    <location>
        <position position="744"/>
    </location>
</feature>
<keyword evidence="6" id="KW-0645">Protease</keyword>
<reference evidence="7" key="1">
    <citation type="journal article" date="2006" name="PLoS Biol.">
        <title>Macronuclear genome sequence of the ciliate Tetrahymena thermophila, a model eukaryote.</title>
        <authorList>
            <person name="Eisen J.A."/>
            <person name="Coyne R.S."/>
            <person name="Wu M."/>
            <person name="Wu D."/>
            <person name="Thiagarajan M."/>
            <person name="Wortman J.R."/>
            <person name="Badger J.H."/>
            <person name="Ren Q."/>
            <person name="Amedeo P."/>
            <person name="Jones K.M."/>
            <person name="Tallon L.J."/>
            <person name="Delcher A.L."/>
            <person name="Salzberg S.L."/>
            <person name="Silva J.C."/>
            <person name="Haas B.J."/>
            <person name="Majoros W.H."/>
            <person name="Farzad M."/>
            <person name="Carlton J.M."/>
            <person name="Smith R.K. Jr."/>
            <person name="Garg J."/>
            <person name="Pearlman R.E."/>
            <person name="Karrer K.M."/>
            <person name="Sun L."/>
            <person name="Manning G."/>
            <person name="Elde N.C."/>
            <person name="Turkewitz A.P."/>
            <person name="Asai D.J."/>
            <person name="Wilkes D.E."/>
            <person name="Wang Y."/>
            <person name="Cai H."/>
            <person name="Collins K."/>
            <person name="Stewart B.A."/>
            <person name="Lee S.R."/>
            <person name="Wilamowska K."/>
            <person name="Weinberg Z."/>
            <person name="Ruzzo W.L."/>
            <person name="Wloga D."/>
            <person name="Gaertig J."/>
            <person name="Frankel J."/>
            <person name="Tsao C.-C."/>
            <person name="Gorovsky M.A."/>
            <person name="Keeling P.J."/>
            <person name="Waller R.F."/>
            <person name="Patron N.J."/>
            <person name="Cherry J.M."/>
            <person name="Stover N.A."/>
            <person name="Krieger C.J."/>
            <person name="del Toro C."/>
            <person name="Ryder H.F."/>
            <person name="Williamson S.C."/>
            <person name="Barbeau R.A."/>
            <person name="Hamilton E.P."/>
            <person name="Orias E."/>
        </authorList>
    </citation>
    <scope>NUCLEOTIDE SEQUENCE [LARGE SCALE GENOMIC DNA]</scope>
    <source>
        <strain evidence="7">SB210</strain>
    </source>
</reference>
<dbReference type="eggNOG" id="KOG3641">
    <property type="taxonomic scope" value="Eukaryota"/>
</dbReference>
<organism evidence="6 7">
    <name type="scientific">Tetrahymena thermophila (strain SB210)</name>
    <dbReference type="NCBI Taxonomy" id="312017"/>
    <lineage>
        <taxon>Eukaryota</taxon>
        <taxon>Sar</taxon>
        <taxon>Alveolata</taxon>
        <taxon>Ciliophora</taxon>
        <taxon>Intramacronucleata</taxon>
        <taxon>Oligohymenophorea</taxon>
        <taxon>Hymenostomatida</taxon>
        <taxon>Tetrahymenina</taxon>
        <taxon>Tetrahymenidae</taxon>
        <taxon>Tetrahymena</taxon>
    </lineage>
</organism>
<dbReference type="RefSeq" id="XP_001030575.1">
    <property type="nucleotide sequence ID" value="XM_001030575.2"/>
</dbReference>
<feature type="region of interest" description="Disordered" evidence="4">
    <location>
        <begin position="849"/>
        <end position="882"/>
    </location>
</feature>
<comment type="similarity">
    <text evidence="2 3">Belongs to the peptidase M14 family.</text>
</comment>
<feature type="compositionally biased region" description="Basic residues" evidence="4">
    <location>
        <begin position="852"/>
        <end position="868"/>
    </location>
</feature>
<proteinExistence type="inferred from homology"/>
<dbReference type="HOGENOM" id="CLU_259727_0_0_1"/>
<dbReference type="Proteomes" id="UP000009168">
    <property type="component" value="Unassembled WGS sequence"/>
</dbReference>
<protein>
    <submittedName>
        <fullName evidence="6">Zinc carboxypeptidase family protein</fullName>
    </submittedName>
</protein>
<feature type="compositionally biased region" description="Low complexity" evidence="4">
    <location>
        <begin position="153"/>
        <end position="166"/>
    </location>
</feature>
<feature type="compositionally biased region" description="Polar residues" evidence="4">
    <location>
        <begin position="167"/>
        <end position="193"/>
    </location>
</feature>
<dbReference type="GO" id="GO:0004181">
    <property type="term" value="F:metallocarboxypeptidase activity"/>
    <property type="evidence" value="ECO:0007669"/>
    <property type="project" value="InterPro"/>
</dbReference>
<evidence type="ECO:0000256" key="1">
    <source>
        <dbReference type="ARBA" id="ARBA00001947"/>
    </source>
</evidence>
<feature type="region of interest" description="Disordered" evidence="4">
    <location>
        <begin position="153"/>
        <end position="211"/>
    </location>
</feature>
<dbReference type="KEGG" id="tet:TTHERM_01068150"/>
<feature type="region of interest" description="Disordered" evidence="4">
    <location>
        <begin position="1"/>
        <end position="35"/>
    </location>
</feature>
<dbReference type="GeneID" id="7831151"/>
<comment type="cofactor">
    <cofactor evidence="1">
        <name>Zn(2+)</name>
        <dbReference type="ChEBI" id="CHEBI:29105"/>
    </cofactor>
</comment>
<evidence type="ECO:0000256" key="4">
    <source>
        <dbReference type="SAM" id="MobiDB-lite"/>
    </source>
</evidence>
<keyword evidence="7" id="KW-1185">Reference proteome</keyword>
<evidence type="ECO:0000313" key="7">
    <source>
        <dbReference type="Proteomes" id="UP000009168"/>
    </source>
</evidence>
<feature type="compositionally biased region" description="Low complexity" evidence="4">
    <location>
        <begin position="13"/>
        <end position="34"/>
    </location>
</feature>
<name>Q22C95_TETTS</name>
<dbReference type="PROSITE" id="PS52035">
    <property type="entry name" value="PEPTIDASE_M14"/>
    <property type="match status" value="1"/>
</dbReference>
<dbReference type="Gene3D" id="2.60.40.3120">
    <property type="match status" value="1"/>
</dbReference>
<feature type="domain" description="Peptidase M14" evidence="5">
    <location>
        <begin position="505"/>
        <end position="783"/>
    </location>
</feature>
<dbReference type="SUPFAM" id="SSF53187">
    <property type="entry name" value="Zn-dependent exopeptidases"/>
    <property type="match status" value="1"/>
</dbReference>
<dbReference type="InParanoid" id="Q22C95"/>
<feature type="compositionally biased region" description="Polar residues" evidence="4">
    <location>
        <begin position="202"/>
        <end position="211"/>
    </location>
</feature>
<evidence type="ECO:0000259" key="5">
    <source>
        <dbReference type="PROSITE" id="PS52035"/>
    </source>
</evidence>
<feature type="region of interest" description="Disordered" evidence="4">
    <location>
        <begin position="1047"/>
        <end position="1080"/>
    </location>
</feature>
<dbReference type="InterPro" id="IPR050821">
    <property type="entry name" value="Cytosolic_carboxypeptidase"/>
</dbReference>
<gene>
    <name evidence="6" type="ORF">TTHERM_01068150</name>
</gene>
<dbReference type="Gene3D" id="3.40.630.10">
    <property type="entry name" value="Zn peptidases"/>
    <property type="match status" value="1"/>
</dbReference>
<sequence length="1323" mass="154296">MKKYDTQRTVSASNLIFNSQQNQQNNPSDYNSQNKAANFQGFENKYESASFQSYGIGNFMNPINYSVRQTQSVSQPSNVLKVQVNNIQQSQAIISQASQNQQNIQVKKQNFIVKNGVKVKSSTFYNGQANQNQNVANTSLLNNTEKVQYNQSSNNNKLNVNIGNSNRQSITSSNANHFKNNDDTFSSDVSGGFSSEDDTENQRNQGSNNKNFINQYYDYYHHKEEQEPKRHYLEDLPPQPIIDKPYSLEPDMLFGWVPKIHFNGPIPLNFKNSTIDKIIRELGASTSMYYNQYKLCYIGFRPYTSLQLHQQYSGNDSYTFRYDHLFTNDYPHLAPFFDMFTKKFREPVKPPFQGNNPLYTQRKDILKFDSIFESGNLDIAVKIENTDEYDLFMRVDSNTKGHFQWYYFKVQGASKGQKVKFNICNFYKKKSLYTRGMKPYILSEVALKHLKKDWTQEGNNVSYTKQNYRYNFLYDEDDNGKQPYQLSFEYEFLYENDTVWFAFCVPYTFTKLIKFLKETMKQHHSQNKDFITEEKLCQTMSGIDVPLLTVTDNVDMTIPYKDRKVALISARIHPGESNGSWLMHGFLQFLFGDSEEAKKIRKNTIFKIIPMLNPDGVIAGNYRTGFAGRDLNRVFHSSDKILYPTIVSMKDLTLELKRTYGKNFNIFIDLHGHSVKKNVFVYGPEFPIYDLNYYKCRIFPKLMGEQTDMFRYYSSIFKISPGKKNTGRAILFSQFDIQLSYTIEASNGSFYRNGFSKFFNSEFLLEMGVVIGKSLQKYITSIIDYESMVERKRQQQQRSNEALNQNQMGVIHSDDENNIMKKLQLQQQHHEFLVDDKVAEDQKEEIKENIRKMKKKEKKIDKKKKRNKKQEEQNAFNNEQLKGLPFSNLFNLDNIEQDSKPARQDESDNYSEGGSDSESSDEDYDKNHIKMLQKNISVNREMFKSIFKNVNNKKSSNQTTTSNQGKRNSRKGRSLLSTSKDPNKNNLSDSNQKIRNNSTSTENREQKVPEKKGIYVSKTIHMRPLTAYLTKKNSNVEKIEEEQANELKLKEYNSNRPSTVGQKKNNKNDIKSNNQNSKKNLLPQQNVQAKEQLNVINFQQTVNKNAQKPPINGKQNASKTWLLMMKSVSEYEQEKKQKLEQVSQQIQPPFSQSREDFFEEIKERGTFSNYQGEINKNSATNKLQKQAEQQLSSTFTRFKGVEKQLIQQEELELKNINQILINTPNSIVDPVQEQYFRKSKQEGFKPKGNCPSAFYAMKKHFNLKKREEDRPQQDKNFQRIPLLGNNKLYQSYQAKVYGQIPYRDGSLNNNITIQNNIQNINQK</sequence>
<feature type="region of interest" description="Disordered" evidence="4">
    <location>
        <begin position="899"/>
        <end position="925"/>
    </location>
</feature>
<feature type="region of interest" description="Disordered" evidence="4">
    <location>
        <begin position="948"/>
        <end position="1015"/>
    </location>
</feature>
<feature type="compositionally biased region" description="Polar residues" evidence="4">
    <location>
        <begin position="975"/>
        <end position="1001"/>
    </location>
</feature>
<evidence type="ECO:0000313" key="6">
    <source>
        <dbReference type="EMBL" id="EAR82912.1"/>
    </source>
</evidence>
<dbReference type="OrthoDB" id="10253041at2759"/>
<dbReference type="Pfam" id="PF18027">
    <property type="entry name" value="Pepdidase_M14_N"/>
    <property type="match status" value="1"/>
</dbReference>
<dbReference type="GO" id="GO:0006508">
    <property type="term" value="P:proteolysis"/>
    <property type="evidence" value="ECO:0007669"/>
    <property type="project" value="InterPro"/>
</dbReference>
<keyword evidence="6" id="KW-0121">Carboxypeptidase</keyword>
<dbReference type="GO" id="GO:0008270">
    <property type="term" value="F:zinc ion binding"/>
    <property type="evidence" value="ECO:0007669"/>
    <property type="project" value="InterPro"/>
</dbReference>
<evidence type="ECO:0000256" key="3">
    <source>
        <dbReference type="PROSITE-ProRule" id="PRU01379"/>
    </source>
</evidence>
<dbReference type="InterPro" id="IPR040626">
    <property type="entry name" value="Pepdidase_M14_N"/>
</dbReference>
<keyword evidence="6" id="KW-0378">Hydrolase</keyword>
<dbReference type="PANTHER" id="PTHR12756:SF11">
    <property type="entry name" value="CYTOSOLIC CARBOXYPEPTIDASE 1"/>
    <property type="match status" value="1"/>
</dbReference>
<dbReference type="PANTHER" id="PTHR12756">
    <property type="entry name" value="CYTOSOLIC CARBOXYPEPTIDASE"/>
    <property type="match status" value="1"/>
</dbReference>
<dbReference type="EMBL" id="GG662550">
    <property type="protein sequence ID" value="EAR82912.1"/>
    <property type="molecule type" value="Genomic_DNA"/>
</dbReference>
<accession>Q22C95</accession>
<evidence type="ECO:0000256" key="2">
    <source>
        <dbReference type="ARBA" id="ARBA00005988"/>
    </source>
</evidence>